<dbReference type="Pfam" id="PF02949">
    <property type="entry name" value="7tm_6"/>
    <property type="match status" value="1"/>
</dbReference>
<dbReference type="PANTHER" id="PTHR21137:SF35">
    <property type="entry name" value="ODORANT RECEPTOR 19A-RELATED"/>
    <property type="match status" value="1"/>
</dbReference>
<protein>
    <submittedName>
        <fullName evidence="11">Odorant receptor</fullName>
    </submittedName>
</protein>
<dbReference type="GO" id="GO:0007165">
    <property type="term" value="P:signal transduction"/>
    <property type="evidence" value="ECO:0007669"/>
    <property type="project" value="UniProtKB-KW"/>
</dbReference>
<evidence type="ECO:0000313" key="11">
    <source>
        <dbReference type="EMBL" id="AUF73038.1"/>
    </source>
</evidence>
<feature type="transmembrane region" description="Helical" evidence="10">
    <location>
        <begin position="107"/>
        <end position="130"/>
    </location>
</feature>
<keyword evidence="9" id="KW-0807">Transducer</keyword>
<evidence type="ECO:0000256" key="4">
    <source>
        <dbReference type="ARBA" id="ARBA00022692"/>
    </source>
</evidence>
<evidence type="ECO:0000256" key="7">
    <source>
        <dbReference type="ARBA" id="ARBA00023136"/>
    </source>
</evidence>
<keyword evidence="2" id="KW-1003">Cell membrane</keyword>
<keyword evidence="3" id="KW-0716">Sensory transduction</keyword>
<keyword evidence="4 10" id="KW-0812">Transmembrane</keyword>
<dbReference type="GO" id="GO:0004984">
    <property type="term" value="F:olfactory receptor activity"/>
    <property type="evidence" value="ECO:0007669"/>
    <property type="project" value="InterPro"/>
</dbReference>
<proteinExistence type="evidence at transcript level"/>
<sequence>MATTFISCADIFAFSLILFGVGQIKILKLILSNFQEYTMKIKNLLHCSQEEASYITLRECILKHQEIIEYIKEYNLVMKNIMVLDFLMSSMQLASIVLTLLVTKVTLINTVYSGQFAVCMFLRLLVYYWYANEIMVHGSEIGLALCNSNWYEESERVQKMMVIMLMRCNRELCLEIGPFAAMTLRTFLGILKATYSYITVIYR</sequence>
<feature type="transmembrane region" description="Helical" evidence="10">
    <location>
        <begin position="12"/>
        <end position="31"/>
    </location>
</feature>
<dbReference type="GO" id="GO:0005886">
    <property type="term" value="C:plasma membrane"/>
    <property type="evidence" value="ECO:0007669"/>
    <property type="project" value="UniProtKB-SubCell"/>
</dbReference>
<evidence type="ECO:0000256" key="10">
    <source>
        <dbReference type="SAM" id="Phobius"/>
    </source>
</evidence>
<evidence type="ECO:0000256" key="9">
    <source>
        <dbReference type="ARBA" id="ARBA00023224"/>
    </source>
</evidence>
<keyword evidence="5" id="KW-0552">Olfaction</keyword>
<keyword evidence="7 10" id="KW-0472">Membrane</keyword>
<dbReference type="GO" id="GO:0005549">
    <property type="term" value="F:odorant binding"/>
    <property type="evidence" value="ECO:0007669"/>
    <property type="project" value="InterPro"/>
</dbReference>
<dbReference type="EMBL" id="MF975462">
    <property type="protein sequence ID" value="AUF73038.1"/>
    <property type="molecule type" value="mRNA"/>
</dbReference>
<keyword evidence="6 10" id="KW-1133">Transmembrane helix</keyword>
<evidence type="ECO:0000256" key="2">
    <source>
        <dbReference type="ARBA" id="ARBA00022475"/>
    </source>
</evidence>
<name>A0A2H4ZBA4_ANOCN</name>
<evidence type="ECO:0000256" key="1">
    <source>
        <dbReference type="ARBA" id="ARBA00004651"/>
    </source>
</evidence>
<feature type="transmembrane region" description="Helical" evidence="10">
    <location>
        <begin position="81"/>
        <end position="101"/>
    </location>
</feature>
<evidence type="ECO:0000256" key="3">
    <source>
        <dbReference type="ARBA" id="ARBA00022606"/>
    </source>
</evidence>
<accession>A0A2H4ZBA4</accession>
<dbReference type="PANTHER" id="PTHR21137">
    <property type="entry name" value="ODORANT RECEPTOR"/>
    <property type="match status" value="1"/>
</dbReference>
<keyword evidence="8 11" id="KW-0675">Receptor</keyword>
<evidence type="ECO:0000256" key="6">
    <source>
        <dbReference type="ARBA" id="ARBA00022989"/>
    </source>
</evidence>
<comment type="subcellular location">
    <subcellularLocation>
        <location evidence="1">Cell membrane</location>
        <topology evidence="1">Multi-pass membrane protein</topology>
    </subcellularLocation>
</comment>
<dbReference type="InterPro" id="IPR004117">
    <property type="entry name" value="7tm6_olfct_rcpt"/>
</dbReference>
<evidence type="ECO:0000256" key="5">
    <source>
        <dbReference type="ARBA" id="ARBA00022725"/>
    </source>
</evidence>
<dbReference type="AlphaFoldDB" id="A0A2H4ZBA4"/>
<organism evidence="11">
    <name type="scientific">Anoplophora chinensis</name>
    <name type="common">Citrus longhorn beetle</name>
    <dbReference type="NCBI Taxonomy" id="217632"/>
    <lineage>
        <taxon>Eukaryota</taxon>
        <taxon>Metazoa</taxon>
        <taxon>Ecdysozoa</taxon>
        <taxon>Arthropoda</taxon>
        <taxon>Hexapoda</taxon>
        <taxon>Insecta</taxon>
        <taxon>Pterygota</taxon>
        <taxon>Neoptera</taxon>
        <taxon>Endopterygota</taxon>
        <taxon>Coleoptera</taxon>
        <taxon>Polyphaga</taxon>
        <taxon>Cucujiformia</taxon>
        <taxon>Chrysomeloidea</taxon>
        <taxon>Cerambycidae</taxon>
        <taxon>Lamiinae</taxon>
        <taxon>Lamiini</taxon>
        <taxon>Anoplophora</taxon>
    </lineage>
</organism>
<evidence type="ECO:0000256" key="8">
    <source>
        <dbReference type="ARBA" id="ARBA00023170"/>
    </source>
</evidence>
<reference evidence="11" key="1">
    <citation type="journal article" date="2017" name="Sci. Rep.">
        <title>Antennal transcriptome analysis and expression profiles of olfactory genes in Anoplophora chinensis.</title>
        <authorList>
            <person name="Wang J."/>
            <person name="Hu P."/>
            <person name="Gao P."/>
            <person name="Tao J."/>
            <person name="Luo Y."/>
        </authorList>
    </citation>
    <scope>NUCLEOTIDE SEQUENCE</scope>
</reference>